<sequence>MNTVHYYLTSIRIEWEGTDGGLMPVFVEGNSEAILELKEKAMRDLIGALSDEDLFVNAHVLLTQISGIEYQAFPMWNGLNVEMGSDGTVTINPEQRYELARRWERWYQTEPRPKVLPTGN</sequence>
<name>A0ABQ2ZG38_9GAMM</name>
<evidence type="ECO:0000313" key="2">
    <source>
        <dbReference type="Proteomes" id="UP000653056"/>
    </source>
</evidence>
<reference evidence="2" key="1">
    <citation type="journal article" date="2019" name="Int. J. Syst. Evol. Microbiol.">
        <title>The Global Catalogue of Microorganisms (GCM) 10K type strain sequencing project: providing services to taxonomists for standard genome sequencing and annotation.</title>
        <authorList>
            <consortium name="The Broad Institute Genomics Platform"/>
            <consortium name="The Broad Institute Genome Sequencing Center for Infectious Disease"/>
            <person name="Wu L."/>
            <person name="Ma J."/>
        </authorList>
    </citation>
    <scope>NUCLEOTIDE SEQUENCE [LARGE SCALE GENOMIC DNA]</scope>
    <source>
        <strain evidence="2">KCTC 22228</strain>
    </source>
</reference>
<protein>
    <submittedName>
        <fullName evidence="1">Uncharacterized protein</fullName>
    </submittedName>
</protein>
<evidence type="ECO:0000313" key="1">
    <source>
        <dbReference type="EMBL" id="GGY11801.1"/>
    </source>
</evidence>
<dbReference type="EMBL" id="BMXS01000049">
    <property type="protein sequence ID" value="GGY11801.1"/>
    <property type="molecule type" value="Genomic_DNA"/>
</dbReference>
<keyword evidence="2" id="KW-1185">Reference proteome</keyword>
<organism evidence="1 2">
    <name type="scientific">Litchfieldella qijiaojingensis</name>
    <dbReference type="NCBI Taxonomy" id="980347"/>
    <lineage>
        <taxon>Bacteria</taxon>
        <taxon>Pseudomonadati</taxon>
        <taxon>Pseudomonadota</taxon>
        <taxon>Gammaproteobacteria</taxon>
        <taxon>Oceanospirillales</taxon>
        <taxon>Halomonadaceae</taxon>
        <taxon>Litchfieldella</taxon>
    </lineage>
</organism>
<proteinExistence type="predicted"/>
<dbReference type="Proteomes" id="UP000653056">
    <property type="component" value="Unassembled WGS sequence"/>
</dbReference>
<dbReference type="RefSeq" id="WP_189473051.1">
    <property type="nucleotide sequence ID" value="NZ_BMXS01000049.1"/>
</dbReference>
<gene>
    <name evidence="1" type="ORF">GCM10007160_43440</name>
</gene>
<comment type="caution">
    <text evidence="1">The sequence shown here is derived from an EMBL/GenBank/DDBJ whole genome shotgun (WGS) entry which is preliminary data.</text>
</comment>
<accession>A0ABQ2ZG38</accession>